<dbReference type="PANTHER" id="PTHR43632:SF1">
    <property type="entry name" value="PERMEASE COMPONENT OF TUNGSTATE ABC TRANSPORTER"/>
    <property type="match status" value="1"/>
</dbReference>
<evidence type="ECO:0000256" key="4">
    <source>
        <dbReference type="ARBA" id="ARBA00023136"/>
    </source>
</evidence>
<dbReference type="InterPro" id="IPR000515">
    <property type="entry name" value="MetI-like"/>
</dbReference>
<comment type="subcellular location">
    <subcellularLocation>
        <location evidence="5">Cell membrane</location>
        <topology evidence="5">Multi-pass membrane protein</topology>
    </subcellularLocation>
    <subcellularLocation>
        <location evidence="1">Membrane</location>
        <topology evidence="1">Multi-pass membrane protein</topology>
    </subcellularLocation>
</comment>
<accession>A0A6I6DFW4</accession>
<dbReference type="GO" id="GO:0055085">
    <property type="term" value="P:transmembrane transport"/>
    <property type="evidence" value="ECO:0007669"/>
    <property type="project" value="InterPro"/>
</dbReference>
<evidence type="ECO:0000256" key="3">
    <source>
        <dbReference type="ARBA" id="ARBA00022989"/>
    </source>
</evidence>
<dbReference type="InterPro" id="IPR035906">
    <property type="entry name" value="MetI-like_sf"/>
</dbReference>
<evidence type="ECO:0000313" key="7">
    <source>
        <dbReference type="EMBL" id="QGT98609.1"/>
    </source>
</evidence>
<gene>
    <name evidence="7" type="ORF">SYNTR_0016</name>
</gene>
<feature type="transmembrane region" description="Helical" evidence="5">
    <location>
        <begin position="25"/>
        <end position="53"/>
    </location>
</feature>
<reference evidence="8" key="1">
    <citation type="journal article" date="2019" name="Microbiology">
        <title>Complete Genome Sequence of an Uncultured Bacterium of the Candidate Phylum Bipolaricaulota.</title>
        <authorList>
            <person name="Kadnikov V.V."/>
            <person name="Mardanov A.V."/>
            <person name="Beletsky A.V."/>
            <person name="Frank Y.A."/>
            <person name="Karnachuk O.V."/>
            <person name="Ravin N.V."/>
        </authorList>
    </citation>
    <scope>NUCLEOTIDE SEQUENCE [LARGE SCALE GENOMIC DNA]</scope>
</reference>
<dbReference type="GO" id="GO:0005886">
    <property type="term" value="C:plasma membrane"/>
    <property type="evidence" value="ECO:0007669"/>
    <property type="project" value="UniProtKB-SubCell"/>
</dbReference>
<evidence type="ECO:0000256" key="2">
    <source>
        <dbReference type="ARBA" id="ARBA00022692"/>
    </source>
</evidence>
<evidence type="ECO:0000313" key="8">
    <source>
        <dbReference type="Proteomes" id="UP000426444"/>
    </source>
</evidence>
<feature type="transmembrane region" description="Helical" evidence="5">
    <location>
        <begin position="203"/>
        <end position="225"/>
    </location>
</feature>
<protein>
    <submittedName>
        <fullName evidence="7">Tungstate ABC transporter, permease protein</fullName>
    </submittedName>
</protein>
<dbReference type="CDD" id="cd06261">
    <property type="entry name" value="TM_PBP2"/>
    <property type="match status" value="1"/>
</dbReference>
<sequence length="239" mass="25791">MEIILQGIKEGILLLWSMEPEIMQITLLTLQVSLTALFLATLIGIPLGALLALKEIPGKRLFLNTVYTLMGLPPVLAGLLVYLFLTSQGPLGHYQLLFTPTAMIIAQFILALPIVTGLTARAVMAQKQEVYDTAVTLGATRVQAINSIIREARLGIAAGITTAFGRVIAEVGAVMMVGGNIKETTRVLTTSIVLETRVGNDSMAIALGLILLLLAFLVNLVIILLERRSFKNETTIKII</sequence>
<dbReference type="PANTHER" id="PTHR43632">
    <property type="entry name" value="PERMEASE COMPONENT OF TUNGSTATE ABC TRANSPORTER"/>
    <property type="match status" value="1"/>
</dbReference>
<dbReference type="Pfam" id="PF00528">
    <property type="entry name" value="BPD_transp_1"/>
    <property type="match status" value="1"/>
</dbReference>
<dbReference type="Gene3D" id="1.10.3720.10">
    <property type="entry name" value="MetI-like"/>
    <property type="match status" value="1"/>
</dbReference>
<dbReference type="PROSITE" id="PS50928">
    <property type="entry name" value="ABC_TM1"/>
    <property type="match status" value="1"/>
</dbReference>
<dbReference type="KEGG" id="salq:SYNTR_0016"/>
<feature type="transmembrane region" description="Helical" evidence="5">
    <location>
        <begin position="65"/>
        <end position="85"/>
    </location>
</feature>
<proteinExistence type="inferred from homology"/>
<feature type="domain" description="ABC transmembrane type-1" evidence="6">
    <location>
        <begin position="26"/>
        <end position="222"/>
    </location>
</feature>
<evidence type="ECO:0000256" key="5">
    <source>
        <dbReference type="RuleBase" id="RU363032"/>
    </source>
</evidence>
<dbReference type="OrthoDB" id="9781724at2"/>
<dbReference type="Proteomes" id="UP000426444">
    <property type="component" value="Chromosome"/>
</dbReference>
<dbReference type="SUPFAM" id="SSF161098">
    <property type="entry name" value="MetI-like"/>
    <property type="match status" value="1"/>
</dbReference>
<comment type="similarity">
    <text evidence="5">Belongs to the binding-protein-dependent transport system permease family.</text>
</comment>
<keyword evidence="4 5" id="KW-0472">Membrane</keyword>
<name>A0A6I6DFW4_9FIRM</name>
<evidence type="ECO:0000256" key="1">
    <source>
        <dbReference type="ARBA" id="ARBA00004141"/>
    </source>
</evidence>
<keyword evidence="8" id="KW-1185">Reference proteome</keyword>
<dbReference type="InterPro" id="IPR049783">
    <property type="entry name" value="ABC_perm_TupB-like"/>
</dbReference>
<feature type="transmembrane region" description="Helical" evidence="5">
    <location>
        <begin position="154"/>
        <end position="178"/>
    </location>
</feature>
<keyword evidence="3 5" id="KW-1133">Transmembrane helix</keyword>
<dbReference type="AlphaFoldDB" id="A0A6I6DFW4"/>
<feature type="transmembrane region" description="Helical" evidence="5">
    <location>
        <begin position="97"/>
        <end position="118"/>
    </location>
</feature>
<organism evidence="7 8">
    <name type="scientific">Candidatus Syntrophocurvum alkaliphilum</name>
    <dbReference type="NCBI Taxonomy" id="2293317"/>
    <lineage>
        <taxon>Bacteria</taxon>
        <taxon>Bacillati</taxon>
        <taxon>Bacillota</taxon>
        <taxon>Clostridia</taxon>
        <taxon>Eubacteriales</taxon>
        <taxon>Syntrophomonadaceae</taxon>
        <taxon>Candidatus Syntrophocurvum</taxon>
    </lineage>
</organism>
<keyword evidence="2 5" id="KW-0812">Transmembrane</keyword>
<keyword evidence="5" id="KW-0813">Transport</keyword>
<dbReference type="RefSeq" id="WP_156202585.1">
    <property type="nucleotide sequence ID" value="NZ_CP046457.1"/>
</dbReference>
<dbReference type="EMBL" id="CP046457">
    <property type="protein sequence ID" value="QGT98609.1"/>
    <property type="molecule type" value="Genomic_DNA"/>
</dbReference>
<evidence type="ECO:0000259" key="6">
    <source>
        <dbReference type="PROSITE" id="PS50928"/>
    </source>
</evidence>
<dbReference type="NCBIfam" id="NF038017">
    <property type="entry name" value="ABC_perm1"/>
    <property type="match status" value="1"/>
</dbReference>